<dbReference type="Proteomes" id="UP000011721">
    <property type="component" value="Chromosome"/>
</dbReference>
<reference evidence="2" key="1">
    <citation type="journal article" date="2013" name="Stand. Genomic Sci.">
        <title>Complete genome sequence of Desulfocapsa sulfexigens, a marine deltaproteobacterium specialized in disproportionating inorganic sulfur compounds.</title>
        <authorList>
            <person name="Finster K.W."/>
            <person name="Kjeldsen K.U."/>
            <person name="Kube M."/>
            <person name="Reinhardt R."/>
            <person name="Mussmann M."/>
            <person name="Amann R."/>
            <person name="Schreiber L."/>
        </authorList>
    </citation>
    <scope>NUCLEOTIDE SEQUENCE [LARGE SCALE GENOMIC DNA]</scope>
    <source>
        <strain evidence="2">DSM 10523 / SB164P1</strain>
    </source>
</reference>
<dbReference type="RefSeq" id="WP_015402974.1">
    <property type="nucleotide sequence ID" value="NC_020304.1"/>
</dbReference>
<accession>M1P174</accession>
<dbReference type="OrthoDB" id="200227at2"/>
<dbReference type="InterPro" id="IPR013406">
    <property type="entry name" value="CHP02574_addiction_mod"/>
</dbReference>
<sequence length="75" mass="8791">MERVELPLAEYSFEQKLDLLETLWDDLVKNDTVFKSPAWHEEILKEREQALSSGKIKVSDWGEAKKRIRRNVSCG</sequence>
<dbReference type="EMBL" id="CP003985">
    <property type="protein sequence ID" value="AGF77278.1"/>
    <property type="molecule type" value="Genomic_DNA"/>
</dbReference>
<proteinExistence type="predicted"/>
<organism evidence="1 2">
    <name type="scientific">Desulfocapsa sulfexigens (strain DSM 10523 / SB164P1)</name>
    <dbReference type="NCBI Taxonomy" id="1167006"/>
    <lineage>
        <taxon>Bacteria</taxon>
        <taxon>Pseudomonadati</taxon>
        <taxon>Thermodesulfobacteriota</taxon>
        <taxon>Desulfobulbia</taxon>
        <taxon>Desulfobulbales</taxon>
        <taxon>Desulfocapsaceae</taxon>
        <taxon>Desulfocapsa</taxon>
    </lineage>
</organism>
<evidence type="ECO:0000313" key="1">
    <source>
        <dbReference type="EMBL" id="AGF77278.1"/>
    </source>
</evidence>
<dbReference type="eggNOG" id="ENOG5033ARN">
    <property type="taxonomic scope" value="Bacteria"/>
</dbReference>
<evidence type="ECO:0000313" key="2">
    <source>
        <dbReference type="Proteomes" id="UP000011721"/>
    </source>
</evidence>
<name>M1P174_DESSD</name>
<protein>
    <submittedName>
        <fullName evidence="1">Putative addiction module component</fullName>
    </submittedName>
</protein>
<dbReference type="STRING" id="1167006.UWK_00700"/>
<dbReference type="AlphaFoldDB" id="M1P174"/>
<dbReference type="HOGENOM" id="CLU_185169_0_0_7"/>
<dbReference type="Pfam" id="PF09720">
    <property type="entry name" value="Unstab_antitox"/>
    <property type="match status" value="1"/>
</dbReference>
<keyword evidence="2" id="KW-1185">Reference proteome</keyword>
<gene>
    <name evidence="1" type="ordered locus">UWK_00700</name>
</gene>
<dbReference type="KEGG" id="dsf:UWK_00700"/>